<evidence type="ECO:0000256" key="3">
    <source>
        <dbReference type="ARBA" id="ARBA00023235"/>
    </source>
</evidence>
<reference evidence="6 7" key="1">
    <citation type="submission" date="2017-09" db="EMBL/GenBank/DDBJ databases">
        <title>Depth-based differentiation of microbial function through sediment-hosted aquifers and enrichment of novel symbionts in the deep terrestrial subsurface.</title>
        <authorList>
            <person name="Probst A.J."/>
            <person name="Ladd B."/>
            <person name="Jarett J.K."/>
            <person name="Geller-Mcgrath D.E."/>
            <person name="Sieber C.M."/>
            <person name="Emerson J.B."/>
            <person name="Anantharaman K."/>
            <person name="Thomas B.C."/>
            <person name="Malmstrom R."/>
            <person name="Stieglmeier M."/>
            <person name="Klingl A."/>
            <person name="Woyke T."/>
            <person name="Ryan C.M."/>
            <person name="Banfield J.F."/>
        </authorList>
    </citation>
    <scope>NUCLEOTIDE SEQUENCE [LARGE SCALE GENOMIC DNA]</scope>
    <source>
        <strain evidence="6">CG22_combo_CG10-13_8_21_14_all_39_12</strain>
    </source>
</reference>
<dbReference type="Proteomes" id="UP000228495">
    <property type="component" value="Unassembled WGS sequence"/>
</dbReference>
<dbReference type="GO" id="GO:0097367">
    <property type="term" value="F:carbohydrate derivative binding"/>
    <property type="evidence" value="ECO:0007669"/>
    <property type="project" value="InterPro"/>
</dbReference>
<dbReference type="PANTHER" id="PTHR11469">
    <property type="entry name" value="GLUCOSE-6-PHOSPHATE ISOMERASE"/>
    <property type="match status" value="1"/>
</dbReference>
<dbReference type="CDD" id="cd05015">
    <property type="entry name" value="SIS_PGI_1"/>
    <property type="match status" value="1"/>
</dbReference>
<dbReference type="GO" id="GO:0006096">
    <property type="term" value="P:glycolytic process"/>
    <property type="evidence" value="ECO:0007669"/>
    <property type="project" value="UniProtKB-UniPathway"/>
</dbReference>
<gene>
    <name evidence="6" type="ORF">COX05_05050</name>
</gene>
<protein>
    <recommendedName>
        <fullName evidence="4">Glucose-6-phosphate isomerase</fullName>
        <ecNumber evidence="4">5.3.1.9</ecNumber>
    </recommendedName>
</protein>
<feature type="compositionally biased region" description="Polar residues" evidence="5">
    <location>
        <begin position="1"/>
        <end position="19"/>
    </location>
</feature>
<dbReference type="Pfam" id="PF00342">
    <property type="entry name" value="PGI"/>
    <property type="match status" value="1"/>
</dbReference>
<dbReference type="PROSITE" id="PS51463">
    <property type="entry name" value="P_GLUCOSE_ISOMERASE_3"/>
    <property type="match status" value="1"/>
</dbReference>
<keyword evidence="2 4" id="KW-0324">Glycolysis</keyword>
<sequence>MDHTMNFSYSETNKLSPESFTEHTESLRQYQAYLTSLTEILDTQAPETSITLPLNRNYVSTIKDFAKKHNSPRLGAIVVVGIGGSNLGTWALYNSLAQIKRPIIFAETTDPSSIIDIVSELEHIYAHNQHVTLIVVSKSGQTTETIANYGVLIQALKDYDKDWQNHIIAITDEYSKLFDYANKYSFDVLTIPQHVGGRYSVFSAVGLFPLLLAGASIDDLLDGAEEAVMDNVSSDLKKNTSLASAASIYGNYLNGKTIHNTFIFDSSLYVFGKWYRQLVAESLGKDGKGITPITSVGSTDLHSVAQLYFAGPHDKFTTFITVKNTLYDAQVSNNVNLDDLVPHIAGKRLSEIMNAIYKGVTVSYKKNDLPFVEIQLESLNEYACGYLLQTKMIETMYLAKLMNVNAFNQPNVEEYKIETNAILKGS</sequence>
<dbReference type="InterPro" id="IPR001672">
    <property type="entry name" value="G6P_Isomerase"/>
</dbReference>
<dbReference type="InterPro" id="IPR046348">
    <property type="entry name" value="SIS_dom_sf"/>
</dbReference>
<evidence type="ECO:0000313" key="7">
    <source>
        <dbReference type="Proteomes" id="UP000228495"/>
    </source>
</evidence>
<accession>A0A2H0BEL8</accession>
<dbReference type="EMBL" id="PCSU01000091">
    <property type="protein sequence ID" value="PIP56064.1"/>
    <property type="molecule type" value="Genomic_DNA"/>
</dbReference>
<dbReference type="InterPro" id="IPR035476">
    <property type="entry name" value="SIS_PGI_1"/>
</dbReference>
<dbReference type="Gene3D" id="3.40.50.10490">
    <property type="entry name" value="Glucose-6-phosphate isomerase like protein, domain 1"/>
    <property type="match status" value="2"/>
</dbReference>
<dbReference type="GO" id="GO:0004347">
    <property type="term" value="F:glucose-6-phosphate isomerase activity"/>
    <property type="evidence" value="ECO:0007669"/>
    <property type="project" value="UniProtKB-EC"/>
</dbReference>
<dbReference type="PRINTS" id="PR00662">
    <property type="entry name" value="G6PISOMERASE"/>
</dbReference>
<comment type="similarity">
    <text evidence="4">Belongs to the GPI family.</text>
</comment>
<feature type="region of interest" description="Disordered" evidence="5">
    <location>
        <begin position="1"/>
        <end position="21"/>
    </location>
</feature>
<comment type="catalytic activity">
    <reaction evidence="4">
        <text>alpha-D-glucose 6-phosphate = beta-D-fructose 6-phosphate</text>
        <dbReference type="Rhea" id="RHEA:11816"/>
        <dbReference type="ChEBI" id="CHEBI:57634"/>
        <dbReference type="ChEBI" id="CHEBI:58225"/>
        <dbReference type="EC" id="5.3.1.9"/>
    </reaction>
</comment>
<dbReference type="AlphaFoldDB" id="A0A2H0BEL8"/>
<dbReference type="GO" id="GO:0005829">
    <property type="term" value="C:cytosol"/>
    <property type="evidence" value="ECO:0007669"/>
    <property type="project" value="TreeGrafter"/>
</dbReference>
<dbReference type="SUPFAM" id="SSF53697">
    <property type="entry name" value="SIS domain"/>
    <property type="match status" value="1"/>
</dbReference>
<dbReference type="GO" id="GO:0051156">
    <property type="term" value="P:glucose 6-phosphate metabolic process"/>
    <property type="evidence" value="ECO:0007669"/>
    <property type="project" value="TreeGrafter"/>
</dbReference>
<evidence type="ECO:0000256" key="1">
    <source>
        <dbReference type="ARBA" id="ARBA00022432"/>
    </source>
</evidence>
<evidence type="ECO:0000256" key="4">
    <source>
        <dbReference type="RuleBase" id="RU000612"/>
    </source>
</evidence>
<keyword evidence="3 4" id="KW-0413">Isomerase</keyword>
<dbReference type="GO" id="GO:0006094">
    <property type="term" value="P:gluconeogenesis"/>
    <property type="evidence" value="ECO:0007669"/>
    <property type="project" value="UniProtKB-KW"/>
</dbReference>
<dbReference type="EC" id="5.3.1.9" evidence="4"/>
<proteinExistence type="inferred from homology"/>
<evidence type="ECO:0000256" key="2">
    <source>
        <dbReference type="ARBA" id="ARBA00023152"/>
    </source>
</evidence>
<comment type="pathway">
    <text evidence="4">Carbohydrate degradation; glycolysis; D-glyceraldehyde 3-phosphate and glycerone phosphate from D-glucose: step 2/4.</text>
</comment>
<keyword evidence="1 4" id="KW-0312">Gluconeogenesis</keyword>
<evidence type="ECO:0000256" key="5">
    <source>
        <dbReference type="SAM" id="MobiDB-lite"/>
    </source>
</evidence>
<organism evidence="6 7">
    <name type="scientific">candidate division WWE3 bacterium CG22_combo_CG10-13_8_21_14_all_39_12</name>
    <dbReference type="NCBI Taxonomy" id="1975094"/>
    <lineage>
        <taxon>Bacteria</taxon>
        <taxon>Katanobacteria</taxon>
    </lineage>
</organism>
<comment type="caution">
    <text evidence="6">The sequence shown here is derived from an EMBL/GenBank/DDBJ whole genome shotgun (WGS) entry which is preliminary data.</text>
</comment>
<evidence type="ECO:0000313" key="6">
    <source>
        <dbReference type="EMBL" id="PIP56064.1"/>
    </source>
</evidence>
<dbReference type="UniPathway" id="UPA00109">
    <property type="reaction ID" value="UER00181"/>
</dbReference>
<name>A0A2H0BEL8_UNCKA</name>
<dbReference type="PANTHER" id="PTHR11469:SF1">
    <property type="entry name" value="GLUCOSE-6-PHOSPHATE ISOMERASE"/>
    <property type="match status" value="1"/>
</dbReference>
<dbReference type="GO" id="GO:0048029">
    <property type="term" value="F:monosaccharide binding"/>
    <property type="evidence" value="ECO:0007669"/>
    <property type="project" value="TreeGrafter"/>
</dbReference>